<evidence type="ECO:0000313" key="1">
    <source>
        <dbReference type="EMBL" id="ADU50188.1"/>
    </source>
</evidence>
<proteinExistence type="predicted"/>
<reference evidence="2" key="2">
    <citation type="journal article" date="2010" name="Stand. Genomic Sci.">
        <title>Complete genome sequence of Thermaerobacter marianensis type strain (7p75aT).</title>
        <authorList>
            <person name="Han C."/>
            <person name="Gu W."/>
            <person name="Zhang X."/>
            <person name="Lapidus A."/>
            <person name="Nolan M."/>
            <person name="Copeland A."/>
            <person name="Lucas S."/>
            <person name="Glavina Del Rio T."/>
            <person name="Tice H."/>
            <person name="Cheng J."/>
            <person name="Tapia R."/>
            <person name="Goodwin L."/>
            <person name="Pitluck S."/>
            <person name="Pagani I."/>
            <person name="Ivanova N."/>
            <person name="Mavromatis K."/>
            <person name="Mikhailova N."/>
            <person name="Pati A."/>
            <person name="Chen A."/>
            <person name="Palaniappan K."/>
            <person name="Land M."/>
            <person name="Hauser L."/>
            <person name="Chang Y."/>
            <person name="Jeffries C."/>
            <person name="Schneider S."/>
            <person name="Rohde M."/>
            <person name="Goker M."/>
            <person name="Pukall R."/>
            <person name="Woyke T."/>
            <person name="Bristow J."/>
            <person name="Eisen J."/>
            <person name="Markowitz V."/>
            <person name="Hugenholtz P."/>
            <person name="Kyrpides N."/>
            <person name="Klenk H."/>
            <person name="Detter J."/>
        </authorList>
    </citation>
    <scope>NUCLEOTIDE SEQUENCE [LARGE SCALE GENOMIC DNA]</scope>
    <source>
        <strain evidence="2">ATCC 700841 / DSM 12885 / JCM 10246 / 7p75a</strain>
    </source>
</reference>
<evidence type="ECO:0000313" key="2">
    <source>
        <dbReference type="Proteomes" id="UP000008915"/>
    </source>
</evidence>
<dbReference type="EMBL" id="CP002344">
    <property type="protein sequence ID" value="ADU50188.1"/>
    <property type="molecule type" value="Genomic_DNA"/>
</dbReference>
<gene>
    <name evidence="1" type="ordered locus">Tmar_0063</name>
</gene>
<dbReference type="OrthoDB" id="8778976at2"/>
<evidence type="ECO:0008006" key="3">
    <source>
        <dbReference type="Google" id="ProtNLM"/>
    </source>
</evidence>
<dbReference type="AlphaFoldDB" id="E6SKK1"/>
<accession>E6SKK1</accession>
<keyword evidence="2" id="KW-1185">Reference proteome</keyword>
<sequence>MVKATILVPVKDNDGRPFEWEAWQELQQRLLQFGGYTDGGLVAGAWESEGRVYQDENRQFIIALSSWRDVPRFLDLAEWVRVRFRQEAVYIEIAGIPEILAG</sequence>
<dbReference type="KEGG" id="tmr:Tmar_0063"/>
<protein>
    <recommendedName>
        <fullName evidence="3">DUF3303 domain-containing protein</fullName>
    </recommendedName>
</protein>
<dbReference type="Proteomes" id="UP000008915">
    <property type="component" value="Chromosome"/>
</dbReference>
<dbReference type="RefSeq" id="WP_013494494.1">
    <property type="nucleotide sequence ID" value="NC_014831.1"/>
</dbReference>
<reference evidence="1 2" key="1">
    <citation type="journal article" date="2010" name="Stand. Genomic Sci.">
        <title>Complete genome sequence of Thermaerobacter marianensis type strain (7p75a).</title>
        <authorList>
            <person name="Han C."/>
            <person name="Gu W."/>
            <person name="Zhang X."/>
            <person name="Lapidus A."/>
            <person name="Nolan M."/>
            <person name="Copeland A."/>
            <person name="Lucas S."/>
            <person name="Del Rio T.G."/>
            <person name="Tice H."/>
            <person name="Cheng J.F."/>
            <person name="Tapia R."/>
            <person name="Goodwin L."/>
            <person name="Pitluck S."/>
            <person name="Pagani I."/>
            <person name="Ivanova N."/>
            <person name="Mavromatis K."/>
            <person name="Mikhailova N."/>
            <person name="Pati A."/>
            <person name="Chen A."/>
            <person name="Palaniappan K."/>
            <person name="Land M."/>
            <person name="Hauser L."/>
            <person name="Chang Y.J."/>
            <person name="Jeffries C.D."/>
            <person name="Schneider S."/>
            <person name="Rohde M."/>
            <person name="Goker M."/>
            <person name="Pukall R."/>
            <person name="Woyke T."/>
            <person name="Bristow J."/>
            <person name="Eisen J.A."/>
            <person name="Markowitz V."/>
            <person name="Hugenholtz P."/>
            <person name="Kyrpides N.C."/>
            <person name="Klenk H.P."/>
            <person name="Detter J.C."/>
        </authorList>
    </citation>
    <scope>NUCLEOTIDE SEQUENCE [LARGE SCALE GENOMIC DNA]</scope>
    <source>
        <strain evidence="2">ATCC 700841 / DSM 12885 / JCM 10246 / 7p75a</strain>
    </source>
</reference>
<dbReference type="HOGENOM" id="CLU_2276139_0_0_9"/>
<name>E6SKK1_THEM7</name>
<dbReference type="STRING" id="644966.Tmar_0063"/>
<organism evidence="1 2">
    <name type="scientific">Thermaerobacter marianensis (strain ATCC 700841 / DSM 12885 / JCM 10246 / 7p75a)</name>
    <dbReference type="NCBI Taxonomy" id="644966"/>
    <lineage>
        <taxon>Bacteria</taxon>
        <taxon>Bacillati</taxon>
        <taxon>Bacillota</taxon>
        <taxon>Clostridia</taxon>
        <taxon>Eubacteriales</taxon>
        <taxon>Clostridiales Family XVII. Incertae Sedis</taxon>
        <taxon>Thermaerobacter</taxon>
    </lineage>
</organism>